<dbReference type="KEGG" id="awo:Awo_c11950"/>
<evidence type="ECO:0000256" key="2">
    <source>
        <dbReference type="ARBA" id="ARBA00022448"/>
    </source>
</evidence>
<dbReference type="InterPro" id="IPR003439">
    <property type="entry name" value="ABC_transporter-like_ATP-bd"/>
</dbReference>
<keyword evidence="4 9" id="KW-0812">Transmembrane</keyword>
<dbReference type="Pfam" id="PF00005">
    <property type="entry name" value="ABC_tran"/>
    <property type="match status" value="1"/>
</dbReference>
<dbReference type="Proteomes" id="UP000007177">
    <property type="component" value="Chromosome"/>
</dbReference>
<dbReference type="EMBL" id="CP002987">
    <property type="protein sequence ID" value="AFA47979.1"/>
    <property type="molecule type" value="Genomic_DNA"/>
</dbReference>
<protein>
    <submittedName>
        <fullName evidence="12">Multidrug/protein/lipid ABC transport system ATP-binding protein</fullName>
    </submittedName>
</protein>
<keyword evidence="6 12" id="KW-0067">ATP-binding</keyword>
<dbReference type="CDD" id="cd18547">
    <property type="entry name" value="ABC_6TM_Tm288_like"/>
    <property type="match status" value="1"/>
</dbReference>
<dbReference type="Gene3D" id="3.40.50.300">
    <property type="entry name" value="P-loop containing nucleotide triphosphate hydrolases"/>
    <property type="match status" value="1"/>
</dbReference>
<dbReference type="CDD" id="cd03254">
    <property type="entry name" value="ABCC_Glucan_exporter_like"/>
    <property type="match status" value="1"/>
</dbReference>
<dbReference type="AlphaFoldDB" id="H6LDK7"/>
<sequence>MKNNKSKLNKSGGIIKRLFGYIFKYYKIHCVAVLALIIISSLANVIGTLFIKNLIDDYILPFVNQGNPDFTPLLKALIIMACIYYLGALATWGYNRIMVNVSQGTLKNIRIDLFSQMETLPIKYFDTHAHGDIMSIYTNDTDTLRQMISQSLPQLVSSVITVASVFIAMLVLNIPLTIVTLIIVGIMLFATKKIAAKSGSHFVDQQQRLGSINGFIEEMVEGQKVVKVFCQEQESLKEFNRRNDELFYSADNANKYANILMPIMANLGNIGYVITAIFGSILAIFAVGGFTLGGLASFLQFNKSFNQPISQMSQQMNAIVMALAGADRIFNLLDEASEMDDGYVELVNVKISKNGNLSEAVERTGLWAWKHYHKANNTTTYTQVKGNVVFDHVDFGYNDEKMILHDIEIYAEPGEKIAFVGATGAGKTTITNLINRFYDIQDGKIRYDGININKIKKTDLRRSLGIVLQDTYLFTGTVMDNIRFGKLDATDEEVITAAKLANAHYFIQHLPDGYNTIFTGAGGNLSQGQRQLIAIARAAVADPPVLILDEATSSIDTRTEKLVQEGMDHLMEGRTVFVIAHRLSTIKNSNAIMVMDQGRIIERGNHENLMKKKEIYYQLYTGALEQD</sequence>
<dbReference type="SUPFAM" id="SSF52540">
    <property type="entry name" value="P-loop containing nucleoside triphosphate hydrolases"/>
    <property type="match status" value="1"/>
</dbReference>
<keyword evidence="5" id="KW-0547">Nucleotide-binding</keyword>
<dbReference type="InterPro" id="IPR011527">
    <property type="entry name" value="ABC1_TM_dom"/>
</dbReference>
<evidence type="ECO:0000256" key="6">
    <source>
        <dbReference type="ARBA" id="ARBA00022840"/>
    </source>
</evidence>
<feature type="transmembrane region" description="Helical" evidence="9">
    <location>
        <begin position="155"/>
        <end position="188"/>
    </location>
</feature>
<dbReference type="InterPro" id="IPR036640">
    <property type="entry name" value="ABC1_TM_sf"/>
</dbReference>
<dbReference type="SUPFAM" id="SSF90123">
    <property type="entry name" value="ABC transporter transmembrane region"/>
    <property type="match status" value="1"/>
</dbReference>
<feature type="transmembrane region" description="Helical" evidence="9">
    <location>
        <begin position="71"/>
        <end position="94"/>
    </location>
</feature>
<dbReference type="InterPro" id="IPR003593">
    <property type="entry name" value="AAA+_ATPase"/>
</dbReference>
<keyword evidence="2" id="KW-0813">Transport</keyword>
<dbReference type="InterPro" id="IPR039421">
    <property type="entry name" value="Type_1_exporter"/>
</dbReference>
<feature type="transmembrane region" description="Helical" evidence="9">
    <location>
        <begin position="270"/>
        <end position="299"/>
    </location>
</feature>
<feature type="domain" description="ABC transmembrane type-1" evidence="11">
    <location>
        <begin position="31"/>
        <end position="321"/>
    </location>
</feature>
<feature type="transmembrane region" description="Helical" evidence="9">
    <location>
        <begin position="26"/>
        <end position="51"/>
    </location>
</feature>
<dbReference type="GO" id="GO:0005524">
    <property type="term" value="F:ATP binding"/>
    <property type="evidence" value="ECO:0007669"/>
    <property type="project" value="UniProtKB-KW"/>
</dbReference>
<dbReference type="GO" id="GO:0015421">
    <property type="term" value="F:ABC-type oligopeptide transporter activity"/>
    <property type="evidence" value="ECO:0007669"/>
    <property type="project" value="TreeGrafter"/>
</dbReference>
<dbReference type="PANTHER" id="PTHR43394:SF1">
    <property type="entry name" value="ATP-BINDING CASSETTE SUB-FAMILY B MEMBER 10, MITOCHONDRIAL"/>
    <property type="match status" value="1"/>
</dbReference>
<dbReference type="InterPro" id="IPR017871">
    <property type="entry name" value="ABC_transporter-like_CS"/>
</dbReference>
<keyword evidence="8 9" id="KW-0472">Membrane</keyword>
<feature type="domain" description="ABC transporter" evidence="10">
    <location>
        <begin position="388"/>
        <end position="622"/>
    </location>
</feature>
<comment type="subcellular location">
    <subcellularLocation>
        <location evidence="1">Cell membrane</location>
        <topology evidence="1">Multi-pass membrane protein</topology>
    </subcellularLocation>
</comment>
<dbReference type="SMART" id="SM00382">
    <property type="entry name" value="AAA"/>
    <property type="match status" value="1"/>
</dbReference>
<dbReference type="PANTHER" id="PTHR43394">
    <property type="entry name" value="ATP-DEPENDENT PERMEASE MDL1, MITOCHONDRIAL"/>
    <property type="match status" value="1"/>
</dbReference>
<evidence type="ECO:0000259" key="11">
    <source>
        <dbReference type="PROSITE" id="PS50929"/>
    </source>
</evidence>
<dbReference type="FunFam" id="1.20.1560.10:FF:000011">
    <property type="entry name" value="Multidrug ABC transporter ATP-binding protein"/>
    <property type="match status" value="1"/>
</dbReference>
<proteinExistence type="predicted"/>
<name>H6LDK7_ACEWD</name>
<dbReference type="RefSeq" id="WP_014355582.1">
    <property type="nucleotide sequence ID" value="NC_016894.1"/>
</dbReference>
<keyword evidence="13" id="KW-1185">Reference proteome</keyword>
<evidence type="ECO:0000313" key="13">
    <source>
        <dbReference type="Proteomes" id="UP000007177"/>
    </source>
</evidence>
<dbReference type="OrthoDB" id="9762778at2"/>
<dbReference type="GO" id="GO:0005886">
    <property type="term" value="C:plasma membrane"/>
    <property type="evidence" value="ECO:0007669"/>
    <property type="project" value="UniProtKB-SubCell"/>
</dbReference>
<dbReference type="Gene3D" id="1.20.1560.10">
    <property type="entry name" value="ABC transporter type 1, transmembrane domain"/>
    <property type="match status" value="1"/>
</dbReference>
<evidence type="ECO:0000256" key="3">
    <source>
        <dbReference type="ARBA" id="ARBA00022475"/>
    </source>
</evidence>
<reference evidence="13" key="1">
    <citation type="submission" date="2011-07" db="EMBL/GenBank/DDBJ databases">
        <title>Complete genome sequence of Acetobacterium woodii.</title>
        <authorList>
            <person name="Poehlein A."/>
            <person name="Schmidt S."/>
            <person name="Kaster A.-K."/>
            <person name="Goenrich M."/>
            <person name="Vollmers J."/>
            <person name="Thuermer A."/>
            <person name="Gottschalk G."/>
            <person name="Thauer R.K."/>
            <person name="Daniel R."/>
            <person name="Mueller V."/>
        </authorList>
    </citation>
    <scope>NUCLEOTIDE SEQUENCE [LARGE SCALE GENOMIC DNA]</scope>
    <source>
        <strain evidence="13">ATCC 29683 / DSM 1030 / JCM 2381 / KCTC 1655 / WB1</strain>
    </source>
</reference>
<dbReference type="FunFam" id="3.40.50.300:FF:000287">
    <property type="entry name" value="Multidrug ABC transporter ATP-binding protein"/>
    <property type="match status" value="1"/>
</dbReference>
<dbReference type="Pfam" id="PF00664">
    <property type="entry name" value="ABC_membrane"/>
    <property type="match status" value="1"/>
</dbReference>
<evidence type="ECO:0000256" key="4">
    <source>
        <dbReference type="ARBA" id="ARBA00022692"/>
    </source>
</evidence>
<accession>H6LDK7</accession>
<dbReference type="HOGENOM" id="CLU_000604_84_3_9"/>
<evidence type="ECO:0000256" key="8">
    <source>
        <dbReference type="ARBA" id="ARBA00023136"/>
    </source>
</evidence>
<dbReference type="PROSITE" id="PS50929">
    <property type="entry name" value="ABC_TM1F"/>
    <property type="match status" value="1"/>
</dbReference>
<keyword evidence="3" id="KW-1003">Cell membrane</keyword>
<keyword evidence="7 9" id="KW-1133">Transmembrane helix</keyword>
<evidence type="ECO:0000313" key="12">
    <source>
        <dbReference type="EMBL" id="AFA47979.1"/>
    </source>
</evidence>
<evidence type="ECO:0000259" key="10">
    <source>
        <dbReference type="PROSITE" id="PS50893"/>
    </source>
</evidence>
<dbReference type="STRING" id="931626.Awo_c11950"/>
<dbReference type="GO" id="GO:0016887">
    <property type="term" value="F:ATP hydrolysis activity"/>
    <property type="evidence" value="ECO:0007669"/>
    <property type="project" value="InterPro"/>
</dbReference>
<dbReference type="eggNOG" id="COG1132">
    <property type="taxonomic scope" value="Bacteria"/>
</dbReference>
<evidence type="ECO:0000256" key="9">
    <source>
        <dbReference type="SAM" id="Phobius"/>
    </source>
</evidence>
<evidence type="ECO:0000256" key="5">
    <source>
        <dbReference type="ARBA" id="ARBA00022741"/>
    </source>
</evidence>
<dbReference type="InterPro" id="IPR027417">
    <property type="entry name" value="P-loop_NTPase"/>
</dbReference>
<dbReference type="PROSITE" id="PS50893">
    <property type="entry name" value="ABC_TRANSPORTER_2"/>
    <property type="match status" value="1"/>
</dbReference>
<evidence type="ECO:0000256" key="7">
    <source>
        <dbReference type="ARBA" id="ARBA00022989"/>
    </source>
</evidence>
<reference evidence="12 13" key="2">
    <citation type="journal article" date="2012" name="PLoS ONE">
        <title>An ancient pathway combining carbon dioxide fixation with the generation and utilization of a sodium ion gradient for ATP synthesis.</title>
        <authorList>
            <person name="Poehlein A."/>
            <person name="Schmidt S."/>
            <person name="Kaster A.K."/>
            <person name="Goenrich M."/>
            <person name="Vollmers J."/>
            <person name="Thurmer A."/>
            <person name="Bertsch J."/>
            <person name="Schuchmann K."/>
            <person name="Voigt B."/>
            <person name="Hecker M."/>
            <person name="Daniel R."/>
            <person name="Thauer R.K."/>
            <person name="Gottschalk G."/>
            <person name="Muller V."/>
        </authorList>
    </citation>
    <scope>NUCLEOTIDE SEQUENCE [LARGE SCALE GENOMIC DNA]</scope>
    <source>
        <strain evidence="13">ATCC 29683 / DSM 1030 / JCM 2381 / KCTC 1655 / WB1</strain>
    </source>
</reference>
<evidence type="ECO:0000256" key="1">
    <source>
        <dbReference type="ARBA" id="ARBA00004651"/>
    </source>
</evidence>
<gene>
    <name evidence="12" type="ordered locus">Awo_c11950</name>
</gene>
<dbReference type="PROSITE" id="PS00211">
    <property type="entry name" value="ABC_TRANSPORTER_1"/>
    <property type="match status" value="1"/>
</dbReference>
<organism evidence="12 13">
    <name type="scientific">Acetobacterium woodii (strain ATCC 29683 / DSM 1030 / JCM 2381 / KCTC 1655 / WB1)</name>
    <dbReference type="NCBI Taxonomy" id="931626"/>
    <lineage>
        <taxon>Bacteria</taxon>
        <taxon>Bacillati</taxon>
        <taxon>Bacillota</taxon>
        <taxon>Clostridia</taxon>
        <taxon>Eubacteriales</taxon>
        <taxon>Eubacteriaceae</taxon>
        <taxon>Acetobacterium</taxon>
    </lineage>
</organism>